<proteinExistence type="predicted"/>
<dbReference type="Proteomes" id="UP000688137">
    <property type="component" value="Unassembled WGS sequence"/>
</dbReference>
<organism evidence="1 2">
    <name type="scientific">Paramecium primaurelia</name>
    <dbReference type="NCBI Taxonomy" id="5886"/>
    <lineage>
        <taxon>Eukaryota</taxon>
        <taxon>Sar</taxon>
        <taxon>Alveolata</taxon>
        <taxon>Ciliophora</taxon>
        <taxon>Intramacronucleata</taxon>
        <taxon>Oligohymenophorea</taxon>
        <taxon>Peniculida</taxon>
        <taxon>Parameciidae</taxon>
        <taxon>Paramecium</taxon>
    </lineage>
</organism>
<protein>
    <submittedName>
        <fullName evidence="1">Uncharacterized protein</fullName>
    </submittedName>
</protein>
<sequence length="86" mass="10425">MEFNQSDLFLRAISICELQMKSNTDLEYYNSCTNEYLKYKTEQNNLTKEFKICDKQCNEQNECKRKCLRLLTDQQQSLMQYFVKII</sequence>
<gene>
    <name evidence="1" type="ORF">PPRIM_AZ9-3.1.T1350128</name>
</gene>
<dbReference type="OMA" id="SICELQM"/>
<dbReference type="EMBL" id="CAJJDM010000138">
    <property type="protein sequence ID" value="CAD8108010.1"/>
    <property type="molecule type" value="Genomic_DNA"/>
</dbReference>
<dbReference type="AlphaFoldDB" id="A0A8S1PXM1"/>
<evidence type="ECO:0000313" key="1">
    <source>
        <dbReference type="EMBL" id="CAD8108010.1"/>
    </source>
</evidence>
<evidence type="ECO:0000313" key="2">
    <source>
        <dbReference type="Proteomes" id="UP000688137"/>
    </source>
</evidence>
<keyword evidence="2" id="KW-1185">Reference proteome</keyword>
<name>A0A8S1PXM1_PARPR</name>
<comment type="caution">
    <text evidence="1">The sequence shown here is derived from an EMBL/GenBank/DDBJ whole genome shotgun (WGS) entry which is preliminary data.</text>
</comment>
<reference evidence="1" key="1">
    <citation type="submission" date="2021-01" db="EMBL/GenBank/DDBJ databases">
        <authorList>
            <consortium name="Genoscope - CEA"/>
            <person name="William W."/>
        </authorList>
    </citation>
    <scope>NUCLEOTIDE SEQUENCE</scope>
</reference>
<accession>A0A8S1PXM1</accession>